<evidence type="ECO:0000259" key="2">
    <source>
        <dbReference type="Pfam" id="PF07885"/>
    </source>
</evidence>
<feature type="transmembrane region" description="Helical" evidence="1">
    <location>
        <begin position="134"/>
        <end position="155"/>
    </location>
</feature>
<comment type="caution">
    <text evidence="3">The sequence shown here is derived from an EMBL/GenBank/DDBJ whole genome shotgun (WGS) entry which is preliminary data.</text>
</comment>
<keyword evidence="3" id="KW-0406">Ion transport</keyword>
<dbReference type="InterPro" id="IPR013099">
    <property type="entry name" value="K_chnl_dom"/>
</dbReference>
<feature type="domain" description="Potassium channel" evidence="2">
    <location>
        <begin position="69"/>
        <end position="148"/>
    </location>
</feature>
<dbReference type="EMBL" id="JAAZQD010000003">
    <property type="protein sequence ID" value="NKZ38768.1"/>
    <property type="molecule type" value="Genomic_DNA"/>
</dbReference>
<sequence>MATAPVVVGGYHHWGVNVSVALATAIVVGLCVLVHYEGLSLLTRGLAHLRGKARRHILRGIFGVLVLHVLEIWIFGLALYVLLLIDPLFGRIHGIEPHSIFDYVYFSAVTYTTVGFGDVIPFGPLRFMVGTEALAGFVLLTWSASFTFVEMQRYWKRD</sequence>
<dbReference type="Proteomes" id="UP000541636">
    <property type="component" value="Unassembled WGS sequence"/>
</dbReference>
<evidence type="ECO:0000313" key="3">
    <source>
        <dbReference type="EMBL" id="NKZ38768.1"/>
    </source>
</evidence>
<dbReference type="GO" id="GO:0034220">
    <property type="term" value="P:monoatomic ion transmembrane transport"/>
    <property type="evidence" value="ECO:0007669"/>
    <property type="project" value="UniProtKB-KW"/>
</dbReference>
<dbReference type="Gene3D" id="1.10.287.70">
    <property type="match status" value="1"/>
</dbReference>
<keyword evidence="1" id="KW-0812">Transmembrane</keyword>
<reference evidence="3 4" key="1">
    <citation type="journal article" date="2017" name="Int. J. Syst. Evol. Microbiol.">
        <title>Oleiagrimonas citrea sp. nov., a marine bacterium isolated from tidal flat sediment and emended description of the genus Oleiagrimonas Fang et al. 2015 and Oleiagrimonas soli.</title>
        <authorList>
            <person name="Yang S.H."/>
            <person name="Seo H.S."/>
            <person name="Seong C.N."/>
            <person name="Kwon K.K."/>
        </authorList>
    </citation>
    <scope>NUCLEOTIDE SEQUENCE [LARGE SCALE GENOMIC DNA]</scope>
    <source>
        <strain evidence="3 4">MEBiC09124</strain>
    </source>
</reference>
<evidence type="ECO:0000313" key="4">
    <source>
        <dbReference type="Proteomes" id="UP000541636"/>
    </source>
</evidence>
<name>A0A846ZMG2_9GAMM</name>
<keyword evidence="4" id="KW-1185">Reference proteome</keyword>
<dbReference type="Pfam" id="PF07885">
    <property type="entry name" value="Ion_trans_2"/>
    <property type="match status" value="1"/>
</dbReference>
<dbReference type="AlphaFoldDB" id="A0A846ZMG2"/>
<feature type="transmembrane region" description="Helical" evidence="1">
    <location>
        <begin position="57"/>
        <end position="83"/>
    </location>
</feature>
<keyword evidence="1" id="KW-0472">Membrane</keyword>
<organism evidence="3 4">
    <name type="scientific">Oleiagrimonas citrea</name>
    <dbReference type="NCBI Taxonomy" id="1665687"/>
    <lineage>
        <taxon>Bacteria</taxon>
        <taxon>Pseudomonadati</taxon>
        <taxon>Pseudomonadota</taxon>
        <taxon>Gammaproteobacteria</taxon>
        <taxon>Lysobacterales</taxon>
        <taxon>Rhodanobacteraceae</taxon>
        <taxon>Oleiagrimonas</taxon>
    </lineage>
</organism>
<keyword evidence="3" id="KW-0813">Transport</keyword>
<proteinExistence type="predicted"/>
<dbReference type="SUPFAM" id="SSF81324">
    <property type="entry name" value="Voltage-gated potassium channels"/>
    <property type="match status" value="1"/>
</dbReference>
<evidence type="ECO:0000256" key="1">
    <source>
        <dbReference type="SAM" id="Phobius"/>
    </source>
</evidence>
<accession>A0A846ZMG2</accession>
<protein>
    <submittedName>
        <fullName evidence="3">Two pore domain potassium channel family protein</fullName>
    </submittedName>
</protein>
<keyword evidence="3" id="KW-0407">Ion channel</keyword>
<gene>
    <name evidence="3" type="ORF">HF690_07315</name>
</gene>
<feature type="transmembrane region" description="Helical" evidence="1">
    <location>
        <begin position="14"/>
        <end position="36"/>
    </location>
</feature>
<keyword evidence="1" id="KW-1133">Transmembrane helix</keyword>